<evidence type="ECO:0000313" key="9">
    <source>
        <dbReference type="EMBL" id="KAJ6215507.1"/>
    </source>
</evidence>
<feature type="compositionally biased region" description="Low complexity" evidence="7">
    <location>
        <begin position="45"/>
        <end position="59"/>
    </location>
</feature>
<dbReference type="GO" id="GO:0005886">
    <property type="term" value="C:plasma membrane"/>
    <property type="evidence" value="ECO:0007669"/>
    <property type="project" value="UniProtKB-SubCell"/>
</dbReference>
<evidence type="ECO:0000256" key="6">
    <source>
        <dbReference type="ARBA" id="ARBA00023273"/>
    </source>
</evidence>
<dbReference type="EMBL" id="JAPWDV010000004">
    <property type="protein sequence ID" value="KAJ6215507.1"/>
    <property type="molecule type" value="Genomic_DNA"/>
</dbReference>
<evidence type="ECO:0000256" key="7">
    <source>
        <dbReference type="SAM" id="MobiDB-lite"/>
    </source>
</evidence>
<evidence type="ECO:0000256" key="4">
    <source>
        <dbReference type="ARBA" id="ARBA00022553"/>
    </source>
</evidence>
<dbReference type="Proteomes" id="UP001142055">
    <property type="component" value="Chromosome 4"/>
</dbReference>
<keyword evidence="4" id="KW-0597">Phosphoprotein</keyword>
<dbReference type="CDD" id="cd22204">
    <property type="entry name" value="H1_KCTD12-like"/>
    <property type="match status" value="1"/>
</dbReference>
<sequence length="208" mass="23006">MEAEFYGLDGLAKSLRTIQSSQNGRMLSTRTNAQLSLLPTHGTEQQHQQQHQLQQQQQQSVSPSSPSPNHFGGYGVARGTGGPGFITVGYRGSFAFGRDGLADVKFRKLTKILVMGKVAICREVFGDTLNESRDPDHGDDENRYTARFFLKHLCLEQAFDCLQESGFRCVGSCGSGTASIPATEPVKPGIDSEETRWNHYNEFLFSRP</sequence>
<reference evidence="9" key="1">
    <citation type="submission" date="2022-12" db="EMBL/GenBank/DDBJ databases">
        <title>Genome assemblies of Blomia tropicalis.</title>
        <authorList>
            <person name="Cui Y."/>
        </authorList>
    </citation>
    <scope>NUCLEOTIDE SEQUENCE</scope>
    <source>
        <tissue evidence="9">Adult mites</tissue>
    </source>
</reference>
<dbReference type="AlphaFoldDB" id="A0A9Q0M166"/>
<feature type="domain" description="KCTD8/12/16 H1" evidence="8">
    <location>
        <begin position="84"/>
        <end position="207"/>
    </location>
</feature>
<dbReference type="GO" id="GO:0043005">
    <property type="term" value="C:neuron projection"/>
    <property type="evidence" value="ECO:0007669"/>
    <property type="project" value="UniProtKB-SubCell"/>
</dbReference>
<evidence type="ECO:0000259" key="8">
    <source>
        <dbReference type="Pfam" id="PF23110"/>
    </source>
</evidence>
<proteinExistence type="predicted"/>
<keyword evidence="5" id="KW-0472">Membrane</keyword>
<accession>A0A9Q0M166</accession>
<dbReference type="PANTHER" id="PTHR14499">
    <property type="entry name" value="POTASSIUM CHANNEL TETRAMERIZATION DOMAIN-CONTAINING"/>
    <property type="match status" value="1"/>
</dbReference>
<evidence type="ECO:0000256" key="1">
    <source>
        <dbReference type="ARBA" id="ARBA00004236"/>
    </source>
</evidence>
<keyword evidence="3" id="KW-1003">Cell membrane</keyword>
<dbReference type="InterPro" id="IPR057093">
    <property type="entry name" value="H1_KCTD8_12_16"/>
</dbReference>
<evidence type="ECO:0000313" key="10">
    <source>
        <dbReference type="Proteomes" id="UP001142055"/>
    </source>
</evidence>
<evidence type="ECO:0000256" key="3">
    <source>
        <dbReference type="ARBA" id="ARBA00022475"/>
    </source>
</evidence>
<gene>
    <name evidence="9" type="ORF">RDWZM_010007</name>
</gene>
<dbReference type="Pfam" id="PF23110">
    <property type="entry name" value="H1_KCTD8_12_16"/>
    <property type="match status" value="1"/>
</dbReference>
<feature type="region of interest" description="Disordered" evidence="7">
    <location>
        <begin position="40"/>
        <end position="76"/>
    </location>
</feature>
<comment type="caution">
    <text evidence="9">The sequence shown here is derived from an EMBL/GenBank/DDBJ whole genome shotgun (WGS) entry which is preliminary data.</text>
</comment>
<keyword evidence="6" id="KW-0966">Cell projection</keyword>
<keyword evidence="10" id="KW-1185">Reference proteome</keyword>
<dbReference type="PANTHER" id="PTHR14499:SF136">
    <property type="entry name" value="GH08630P"/>
    <property type="match status" value="1"/>
</dbReference>
<organism evidence="9 10">
    <name type="scientific">Blomia tropicalis</name>
    <name type="common">Mite</name>
    <dbReference type="NCBI Taxonomy" id="40697"/>
    <lineage>
        <taxon>Eukaryota</taxon>
        <taxon>Metazoa</taxon>
        <taxon>Ecdysozoa</taxon>
        <taxon>Arthropoda</taxon>
        <taxon>Chelicerata</taxon>
        <taxon>Arachnida</taxon>
        <taxon>Acari</taxon>
        <taxon>Acariformes</taxon>
        <taxon>Sarcoptiformes</taxon>
        <taxon>Astigmata</taxon>
        <taxon>Glycyphagoidea</taxon>
        <taxon>Echimyopodidae</taxon>
        <taxon>Blomia</taxon>
    </lineage>
</organism>
<comment type="subcellular location">
    <subcellularLocation>
        <location evidence="1">Cell membrane</location>
    </subcellularLocation>
    <subcellularLocation>
        <location evidence="2">Cell projection</location>
        <location evidence="2">Neuron projection</location>
    </subcellularLocation>
</comment>
<evidence type="ECO:0000256" key="5">
    <source>
        <dbReference type="ARBA" id="ARBA00023136"/>
    </source>
</evidence>
<evidence type="ECO:0000256" key="2">
    <source>
        <dbReference type="ARBA" id="ARBA00004487"/>
    </source>
</evidence>
<protein>
    <recommendedName>
        <fullName evidence="8">KCTD8/12/16 H1 domain-containing protein</fullName>
    </recommendedName>
</protein>
<name>A0A9Q0M166_BLOTA</name>